<organism evidence="1 2">
    <name type="scientific">Burkholderia cepacia</name>
    <name type="common">Pseudomonas cepacia</name>
    <dbReference type="NCBI Taxonomy" id="292"/>
    <lineage>
        <taxon>Bacteria</taxon>
        <taxon>Pseudomonadati</taxon>
        <taxon>Pseudomonadota</taxon>
        <taxon>Betaproteobacteria</taxon>
        <taxon>Burkholderiales</taxon>
        <taxon>Burkholderiaceae</taxon>
        <taxon>Burkholderia</taxon>
        <taxon>Burkholderia cepacia complex</taxon>
    </lineage>
</organism>
<gene>
    <name evidence="1" type="ORF">WS90_21515</name>
</gene>
<evidence type="ECO:0000313" key="2">
    <source>
        <dbReference type="Proteomes" id="UP000069001"/>
    </source>
</evidence>
<sequence length="65" mass="7217">MFDTAGLSSVGLLEQHFQEWPHIYTKDTPGFFGLSHRLHFVLRERERIGGGGSGTGCPHCGEFLV</sequence>
<protein>
    <submittedName>
        <fullName evidence="1">Uncharacterized protein</fullName>
    </submittedName>
</protein>
<dbReference type="EMBL" id="LOYH01000082">
    <property type="protein sequence ID" value="KVK77736.1"/>
    <property type="molecule type" value="Genomic_DNA"/>
</dbReference>
<dbReference type="AlphaFoldDB" id="A0A103ZDM5"/>
<reference evidence="1 2" key="1">
    <citation type="submission" date="2015-11" db="EMBL/GenBank/DDBJ databases">
        <title>Expanding the genomic diversity of Burkholderia species for the development of highly accurate diagnostics.</title>
        <authorList>
            <person name="Sahl J."/>
            <person name="Keim P."/>
            <person name="Wagner D."/>
        </authorList>
    </citation>
    <scope>NUCLEOTIDE SEQUENCE [LARGE SCALE GENOMIC DNA]</scope>
    <source>
        <strain evidence="1 2">MSMB1302</strain>
    </source>
</reference>
<evidence type="ECO:0000313" key="1">
    <source>
        <dbReference type="EMBL" id="KVK77736.1"/>
    </source>
</evidence>
<proteinExistence type="predicted"/>
<comment type="caution">
    <text evidence="1">The sequence shown here is derived from an EMBL/GenBank/DDBJ whole genome shotgun (WGS) entry which is preliminary data.</text>
</comment>
<dbReference type="Proteomes" id="UP000069001">
    <property type="component" value="Unassembled WGS sequence"/>
</dbReference>
<name>A0A103ZDM5_BURCE</name>
<accession>A0A103ZDM5</accession>